<dbReference type="NCBIfam" id="TIGR00663">
    <property type="entry name" value="dnan"/>
    <property type="match status" value="1"/>
</dbReference>
<dbReference type="RefSeq" id="WP_035755732.1">
    <property type="nucleotide sequence ID" value="NZ_JRNH01000014.1"/>
</dbReference>
<sequence length="374" mass="40213">MKISVDRDVLTEAVTWTARALAPRPATPVLSGILITAADNTLTFEAFDYTTSAHLDVDANIETEGSVLVSGKMLADIARTLPAAPVTLELENAKLTVSCGRSRFHLATMPVDEYPSLPKMPDVLGTVDGTEFSRAVAQVSVAAARDETLPILTGIKVEFEDDTMTLLATDRYRLAMRELNWKPAGSSVSTSALVKAKTLSDVAKTLGSAGELSICMEENGDIVGFVSGSRRTTTLLVDGDYPKIRSLFPEESLIHASVSTPELIEAVRRVSIVAERNTPVRLQFTDAQVALDAGTGEEAQAEEAIESQLNGDEITVAFNPPFLSEGLSAFDTENVQFAFTTAPKPAMLTALDQETGQPDMSFRYLVMPVRLPNA</sequence>
<dbReference type="GO" id="GO:0003677">
    <property type="term" value="F:DNA binding"/>
    <property type="evidence" value="ECO:0007669"/>
    <property type="project" value="UniProtKB-UniRule"/>
</dbReference>
<evidence type="ECO:0000259" key="11">
    <source>
        <dbReference type="Pfam" id="PF02767"/>
    </source>
</evidence>
<dbReference type="GO" id="GO:0009360">
    <property type="term" value="C:DNA polymerase III complex"/>
    <property type="evidence" value="ECO:0007669"/>
    <property type="project" value="InterPro"/>
</dbReference>
<dbReference type="PANTHER" id="PTHR30478">
    <property type="entry name" value="DNA POLYMERASE III SUBUNIT BETA"/>
    <property type="match status" value="1"/>
</dbReference>
<evidence type="ECO:0000256" key="7">
    <source>
        <dbReference type="ARBA" id="ARBA00022932"/>
    </source>
</evidence>
<feature type="domain" description="DNA polymerase III beta sliding clamp N-terminal" evidence="10">
    <location>
        <begin position="1"/>
        <end position="118"/>
    </location>
</feature>
<dbReference type="EMBL" id="JRNH01000014">
    <property type="protein sequence ID" value="KGF20448.1"/>
    <property type="molecule type" value="Genomic_DNA"/>
</dbReference>
<dbReference type="AlphaFoldDB" id="A0A095YDX4"/>
<keyword evidence="5 9" id="KW-0548">Nucleotidyltransferase</keyword>
<name>A0A095YDX4_9MICC</name>
<evidence type="ECO:0000256" key="3">
    <source>
        <dbReference type="ARBA" id="ARBA00022490"/>
    </source>
</evidence>
<proteinExistence type="inferred from homology"/>
<dbReference type="GO" id="GO:0005737">
    <property type="term" value="C:cytoplasm"/>
    <property type="evidence" value="ECO:0007669"/>
    <property type="project" value="UniProtKB-SubCell"/>
</dbReference>
<dbReference type="PIRSF" id="PIRSF000804">
    <property type="entry name" value="DNA_pol_III_b"/>
    <property type="match status" value="1"/>
</dbReference>
<dbReference type="Pfam" id="PF00712">
    <property type="entry name" value="DNA_pol3_beta"/>
    <property type="match status" value="1"/>
</dbReference>
<feature type="domain" description="DNA polymerase III beta sliding clamp C-terminal" evidence="12">
    <location>
        <begin position="245"/>
        <end position="370"/>
    </location>
</feature>
<dbReference type="PANTHER" id="PTHR30478:SF0">
    <property type="entry name" value="BETA SLIDING CLAMP"/>
    <property type="match status" value="1"/>
</dbReference>
<gene>
    <name evidence="13" type="ORF">HMPREF2128_05025</name>
</gene>
<comment type="function">
    <text evidence="9">Confers DNA tethering and processivity to DNA polymerases and other proteins. Acts as a clamp, forming a ring around DNA (a reaction catalyzed by the clamp-loading complex) which diffuses in an ATP-independent manner freely and bidirectionally along dsDNA. Initially characterized for its ability to contact the catalytic subunit of DNA polymerase III (Pol III), a complex, multichain enzyme responsible for most of the replicative synthesis in bacteria; Pol III exhibits 3'-5' exonuclease proofreading activity. The beta chain is required for initiation of replication as well as for processivity of DNA replication.</text>
</comment>
<dbReference type="Pfam" id="PF02767">
    <property type="entry name" value="DNA_pol3_beta_2"/>
    <property type="match status" value="1"/>
</dbReference>
<evidence type="ECO:0000256" key="8">
    <source>
        <dbReference type="ARBA" id="ARBA00023125"/>
    </source>
</evidence>
<keyword evidence="8" id="KW-0238">DNA-binding</keyword>
<dbReference type="SUPFAM" id="SSF55979">
    <property type="entry name" value="DNA clamp"/>
    <property type="match status" value="3"/>
</dbReference>
<comment type="caution">
    <text evidence="13">The sequence shown here is derived from an EMBL/GenBank/DDBJ whole genome shotgun (WGS) entry which is preliminary data.</text>
</comment>
<evidence type="ECO:0000313" key="14">
    <source>
        <dbReference type="Proteomes" id="UP000053528"/>
    </source>
</evidence>
<dbReference type="InterPro" id="IPR022634">
    <property type="entry name" value="DNA_polIII_beta_N"/>
</dbReference>
<dbReference type="InterPro" id="IPR022637">
    <property type="entry name" value="DNA_polIII_beta_cen"/>
</dbReference>
<dbReference type="GO" id="GO:0006271">
    <property type="term" value="P:DNA strand elongation involved in DNA replication"/>
    <property type="evidence" value="ECO:0007669"/>
    <property type="project" value="TreeGrafter"/>
</dbReference>
<accession>A0A095YDX4</accession>
<comment type="similarity">
    <text evidence="2 9">Belongs to the beta sliding clamp family.</text>
</comment>
<protein>
    <recommendedName>
        <fullName evidence="9">Beta sliding clamp</fullName>
    </recommendedName>
</protein>
<feature type="domain" description="DNA polymerase III beta sliding clamp central" evidence="11">
    <location>
        <begin position="127"/>
        <end position="243"/>
    </location>
</feature>
<dbReference type="InterPro" id="IPR022635">
    <property type="entry name" value="DNA_polIII_beta_C"/>
</dbReference>
<dbReference type="Pfam" id="PF02768">
    <property type="entry name" value="DNA_pol3_beta_3"/>
    <property type="match status" value="1"/>
</dbReference>
<evidence type="ECO:0000259" key="10">
    <source>
        <dbReference type="Pfam" id="PF00712"/>
    </source>
</evidence>
<evidence type="ECO:0000256" key="6">
    <source>
        <dbReference type="ARBA" id="ARBA00022705"/>
    </source>
</evidence>
<evidence type="ECO:0000256" key="1">
    <source>
        <dbReference type="ARBA" id="ARBA00004496"/>
    </source>
</evidence>
<comment type="subcellular location">
    <subcellularLocation>
        <location evidence="1 9">Cytoplasm</location>
    </subcellularLocation>
</comment>
<organism evidence="13 14">
    <name type="scientific">Pseudoglutamicibacter albus DNF00011</name>
    <dbReference type="NCBI Taxonomy" id="1401063"/>
    <lineage>
        <taxon>Bacteria</taxon>
        <taxon>Bacillati</taxon>
        <taxon>Actinomycetota</taxon>
        <taxon>Actinomycetes</taxon>
        <taxon>Micrococcales</taxon>
        <taxon>Micrococcaceae</taxon>
        <taxon>Pseudoglutamicibacter</taxon>
    </lineage>
</organism>
<dbReference type="CDD" id="cd00140">
    <property type="entry name" value="beta_clamp"/>
    <property type="match status" value="1"/>
</dbReference>
<reference evidence="13 14" key="1">
    <citation type="submission" date="2014-07" db="EMBL/GenBank/DDBJ databases">
        <authorList>
            <person name="McCorrison J."/>
            <person name="Sanka R."/>
            <person name="Torralba M."/>
            <person name="Gillis M."/>
            <person name="Haft D.H."/>
            <person name="Methe B."/>
            <person name="Sutton G."/>
            <person name="Nelson K.E."/>
        </authorList>
    </citation>
    <scope>NUCLEOTIDE SEQUENCE [LARGE SCALE GENOMIC DNA]</scope>
    <source>
        <strain evidence="13 14">DNF00011</strain>
    </source>
</reference>
<dbReference type="InterPro" id="IPR046938">
    <property type="entry name" value="DNA_clamp_sf"/>
</dbReference>
<evidence type="ECO:0000256" key="5">
    <source>
        <dbReference type="ARBA" id="ARBA00022695"/>
    </source>
</evidence>
<dbReference type="GO" id="GO:0008408">
    <property type="term" value="F:3'-5' exonuclease activity"/>
    <property type="evidence" value="ECO:0007669"/>
    <property type="project" value="InterPro"/>
</dbReference>
<evidence type="ECO:0000256" key="9">
    <source>
        <dbReference type="PIRNR" id="PIRNR000804"/>
    </source>
</evidence>
<keyword evidence="4 9" id="KW-0808">Transferase</keyword>
<keyword evidence="3 9" id="KW-0963">Cytoplasm</keyword>
<keyword evidence="6 9" id="KW-0235">DNA replication</keyword>
<dbReference type="Gene3D" id="3.10.150.10">
    <property type="entry name" value="DNA Polymerase III, subunit A, domain 2"/>
    <property type="match status" value="3"/>
</dbReference>
<dbReference type="GO" id="GO:0003887">
    <property type="term" value="F:DNA-directed DNA polymerase activity"/>
    <property type="evidence" value="ECO:0007669"/>
    <property type="project" value="UniProtKB-UniRule"/>
</dbReference>
<comment type="subunit">
    <text evidence="9">Forms a ring-shaped head-to-tail homodimer around DNA.</text>
</comment>
<keyword evidence="7 9" id="KW-0239">DNA-directed DNA polymerase</keyword>
<evidence type="ECO:0000313" key="13">
    <source>
        <dbReference type="EMBL" id="KGF20448.1"/>
    </source>
</evidence>
<evidence type="ECO:0000259" key="12">
    <source>
        <dbReference type="Pfam" id="PF02768"/>
    </source>
</evidence>
<evidence type="ECO:0000256" key="2">
    <source>
        <dbReference type="ARBA" id="ARBA00010752"/>
    </source>
</evidence>
<dbReference type="SMART" id="SM00480">
    <property type="entry name" value="POL3Bc"/>
    <property type="match status" value="1"/>
</dbReference>
<dbReference type="Proteomes" id="UP000053528">
    <property type="component" value="Unassembled WGS sequence"/>
</dbReference>
<evidence type="ECO:0000256" key="4">
    <source>
        <dbReference type="ARBA" id="ARBA00022679"/>
    </source>
</evidence>
<dbReference type="InterPro" id="IPR001001">
    <property type="entry name" value="DNA_polIII_beta"/>
</dbReference>